<dbReference type="EMBL" id="CAJOAX010060672">
    <property type="protein sequence ID" value="CAF4342177.1"/>
    <property type="molecule type" value="Genomic_DNA"/>
</dbReference>
<accession>A0A820KFY6</accession>
<dbReference type="Proteomes" id="UP000663823">
    <property type="component" value="Unassembled WGS sequence"/>
</dbReference>
<evidence type="ECO:0000313" key="2">
    <source>
        <dbReference type="Proteomes" id="UP000663823"/>
    </source>
</evidence>
<name>A0A820KFY6_9BILA</name>
<protein>
    <submittedName>
        <fullName evidence="1">Uncharacterized protein</fullName>
    </submittedName>
</protein>
<organism evidence="1 2">
    <name type="scientific">Rotaria sordida</name>
    <dbReference type="NCBI Taxonomy" id="392033"/>
    <lineage>
        <taxon>Eukaryota</taxon>
        <taxon>Metazoa</taxon>
        <taxon>Spiralia</taxon>
        <taxon>Gnathifera</taxon>
        <taxon>Rotifera</taxon>
        <taxon>Eurotatoria</taxon>
        <taxon>Bdelloidea</taxon>
        <taxon>Philodinida</taxon>
        <taxon>Philodinidae</taxon>
        <taxon>Rotaria</taxon>
    </lineage>
</organism>
<feature type="non-terminal residue" evidence="1">
    <location>
        <position position="1"/>
    </location>
</feature>
<evidence type="ECO:0000313" key="1">
    <source>
        <dbReference type="EMBL" id="CAF4342177.1"/>
    </source>
</evidence>
<dbReference type="AlphaFoldDB" id="A0A820KFY6"/>
<comment type="caution">
    <text evidence="1">The sequence shown here is derived from an EMBL/GenBank/DDBJ whole genome shotgun (WGS) entry which is preliminary data.</text>
</comment>
<reference evidence="1" key="1">
    <citation type="submission" date="2021-02" db="EMBL/GenBank/DDBJ databases">
        <authorList>
            <person name="Nowell W R."/>
        </authorList>
    </citation>
    <scope>NUCLEOTIDE SEQUENCE</scope>
</reference>
<sequence>SHDNSWKLQQATNLSYFINADHTSSTSLGYFAMATQDNAK</sequence>
<proteinExistence type="predicted"/>
<gene>
    <name evidence="1" type="ORF">OTI717_LOCUS43279</name>
</gene>